<accession>A0A428SS94</accession>
<protein>
    <recommendedName>
        <fullName evidence="4">Fungal N-terminal domain-containing protein</fullName>
    </recommendedName>
</protein>
<name>A0A428SS94_9HYPO</name>
<comment type="caution">
    <text evidence="2">The sequence shown here is derived from an EMBL/GenBank/DDBJ whole genome shotgun (WGS) entry which is preliminary data.</text>
</comment>
<evidence type="ECO:0000313" key="3">
    <source>
        <dbReference type="Proteomes" id="UP000287144"/>
    </source>
</evidence>
<evidence type="ECO:0008006" key="4">
    <source>
        <dbReference type="Google" id="ProtNLM"/>
    </source>
</evidence>
<keyword evidence="3" id="KW-1185">Reference proteome</keyword>
<proteinExistence type="predicted"/>
<feature type="region of interest" description="Disordered" evidence="1">
    <location>
        <begin position="886"/>
        <end position="917"/>
    </location>
</feature>
<evidence type="ECO:0000256" key="1">
    <source>
        <dbReference type="SAM" id="MobiDB-lite"/>
    </source>
</evidence>
<gene>
    <name evidence="2" type="ORF">CEP52_013737</name>
</gene>
<organism evidence="2 3">
    <name type="scientific">Fusarium oligoseptatum</name>
    <dbReference type="NCBI Taxonomy" id="2604345"/>
    <lineage>
        <taxon>Eukaryota</taxon>
        <taxon>Fungi</taxon>
        <taxon>Dikarya</taxon>
        <taxon>Ascomycota</taxon>
        <taxon>Pezizomycotina</taxon>
        <taxon>Sordariomycetes</taxon>
        <taxon>Hypocreomycetidae</taxon>
        <taxon>Hypocreales</taxon>
        <taxon>Nectriaceae</taxon>
        <taxon>Fusarium</taxon>
        <taxon>Fusarium solani species complex</taxon>
    </lineage>
</organism>
<feature type="compositionally biased region" description="Basic and acidic residues" evidence="1">
    <location>
        <begin position="907"/>
        <end position="917"/>
    </location>
</feature>
<reference evidence="2 3" key="1">
    <citation type="submission" date="2017-06" db="EMBL/GenBank/DDBJ databases">
        <title>Comparative genomic analysis of Ambrosia Fusariam Clade fungi.</title>
        <authorList>
            <person name="Stajich J.E."/>
            <person name="Carrillo J."/>
            <person name="Kijimoto T."/>
            <person name="Eskalen A."/>
            <person name="O'Donnell K."/>
            <person name="Kasson M."/>
        </authorList>
    </citation>
    <scope>NUCLEOTIDE SEQUENCE [LARGE SCALE GENOMIC DNA]</scope>
    <source>
        <strain evidence="2 3">NRRL62579</strain>
    </source>
</reference>
<evidence type="ECO:0000313" key="2">
    <source>
        <dbReference type="EMBL" id="RSL92560.1"/>
    </source>
</evidence>
<sequence length="917" mass="103614">MGDPLSVAGSAVGIISLGIQVCQGLVQYADAVRGQQRDADDGMDDVRSLLAVFKSLEQTIARIEIDSPENAKSLLEHLQQAEAKLQSLEEVLAEVGIPVNTPSSIKGKMKETYRAAIYPLKKSKLEGARRNVQSVLGILTTAMQTVDLDLGVSQSDALKALQASTTSSAGELKAAIEVNSTKLESLQATYRGDVSDVNKSLISARTEVQAFSTRSSSQLDSIGSDARESLENTQLIVRMIRDLSLQINATSTTSRGIGSHNQNVRFMATLGSRVPPSSLKQACDLYATDADLIPESSKGISELPQPRRRRRRFLDIIEPDNECLIEAILALNPALDYIFPLLQSHLPSLDMSPMAWAILSRSMSDLEYQLKLAPTSVLERTYGYTTLQLASAWPQGFMRLIQTDARALLHEPMPFRRNLLAPHPISDFNVSWHPPTFETLLDAGHTLFPDNEYFTLGRLLKRCTDTTAQIIAKYLSQRLRRLSKLAAQFGITSNYDSSIPDFVTAARWCLSIEELGESVDPSIRVPMSDDMVTTIYHFRYMPLRFFPIFYAHGFIHVNACDHRGLPPFFVRDKFFWYEEEYFLSQRVPNDYLEVFHNLPWLWKHGLLSQKPHDPLGLGLNIDATSAHHVATDIGSGFYLNLGDQQDVDHYLSLVADLLWQFSRDSYGDLDKCVCWCNSDGDGCSPIKLLYKSLAHPTQRHCGIHVYTRDEFQAASITRLLFDFDIFEIATATPTAGVEQQRERDKTTNAQPSTRALELVRLLTFEALEMTHTCCMLEELAEIHNDFRVILNCNPNTVRDIRQSEGEQRNAVQLDTLMKDFTNVMQQDYQAKTLLDFIFSYWKTRIKGLYAVREDEVQKMQQHVNNVRTGIWPRPLRRLLWPRSWGYSEDADSTSVYEETGSDEDEKDGEHQKREDRD</sequence>
<dbReference type="AlphaFoldDB" id="A0A428SS94"/>
<dbReference type="EMBL" id="NKCK01000200">
    <property type="protein sequence ID" value="RSL92560.1"/>
    <property type="molecule type" value="Genomic_DNA"/>
</dbReference>
<dbReference type="Proteomes" id="UP000287144">
    <property type="component" value="Unassembled WGS sequence"/>
</dbReference>